<dbReference type="EMBL" id="CAADFD010000001">
    <property type="protein sequence ID" value="VFJ46750.1"/>
    <property type="molecule type" value="Genomic_DNA"/>
</dbReference>
<keyword evidence="1" id="KW-0442">Lipid degradation</keyword>
<keyword evidence="1" id="KW-0997">Cell inner membrane</keyword>
<evidence type="ECO:0000259" key="3">
    <source>
        <dbReference type="Pfam" id="PF04608"/>
    </source>
</evidence>
<sequence length="161" mass="17789">MKCLEKHPIHILSLGFGAGLVPFAPGTMGTVVGVVFYICLQHLPLPWYILTVAILFILGVWSCGITARAIGVHDHPTIVWDEIVGFLVAMTAAPTGWGWILLGFALFRLFDIVKPWPIWFIDTYVRGGLGIMLDDLLAGIYGLVSLRCVEIAFRKLEMHGL</sequence>
<dbReference type="CDD" id="cd06971">
    <property type="entry name" value="PgpA"/>
    <property type="match status" value="1"/>
</dbReference>
<keyword evidence="2" id="KW-1133">Transmembrane helix</keyword>
<reference evidence="4" key="1">
    <citation type="submission" date="2019-02" db="EMBL/GenBank/DDBJ databases">
        <authorList>
            <person name="Gruber-Vodicka R. H."/>
            <person name="Seah K. B. B."/>
        </authorList>
    </citation>
    <scope>NUCLEOTIDE SEQUENCE</scope>
    <source>
        <strain evidence="4">BECK_BZ106</strain>
    </source>
</reference>
<dbReference type="GO" id="GO:0008962">
    <property type="term" value="F:phosphatidylglycerophosphatase activity"/>
    <property type="evidence" value="ECO:0007669"/>
    <property type="project" value="UniProtKB-EC"/>
</dbReference>
<dbReference type="SUPFAM" id="SSF101307">
    <property type="entry name" value="YutG-like"/>
    <property type="match status" value="1"/>
</dbReference>
<dbReference type="InterPro" id="IPR007686">
    <property type="entry name" value="YutG/PgpA"/>
</dbReference>
<dbReference type="GO" id="GO:0005886">
    <property type="term" value="C:plasma membrane"/>
    <property type="evidence" value="ECO:0007669"/>
    <property type="project" value="UniProtKB-SubCell"/>
</dbReference>
<dbReference type="AlphaFoldDB" id="A0A450S4J4"/>
<feature type="transmembrane region" description="Helical" evidence="2">
    <location>
        <begin position="83"/>
        <end position="107"/>
    </location>
</feature>
<dbReference type="UniPathway" id="UPA00084">
    <property type="reaction ID" value="UER00504"/>
</dbReference>
<dbReference type="GO" id="GO:0046872">
    <property type="term" value="F:metal ion binding"/>
    <property type="evidence" value="ECO:0007669"/>
    <property type="project" value="UniProtKB-KW"/>
</dbReference>
<keyword evidence="1" id="KW-0460">Magnesium</keyword>
<name>A0A450S4J4_9GAMM</name>
<keyword evidence="1" id="KW-0443">Lipid metabolism</keyword>
<dbReference type="Pfam" id="PF04608">
    <property type="entry name" value="PgpA"/>
    <property type="match status" value="1"/>
</dbReference>
<keyword evidence="1" id="KW-0479">Metal-binding</keyword>
<keyword evidence="1 2" id="KW-0472">Membrane</keyword>
<comment type="catalytic activity">
    <reaction evidence="1">
        <text>a 1,2-diacyl-sn-glycero-3-phospho-(1'-sn-glycero-3'-phosphate) + H2O = a 1,2-diacyl-sn-glycero-3-phospho-(1'-sn-glycerol) + phosphate</text>
        <dbReference type="Rhea" id="RHEA:33751"/>
        <dbReference type="ChEBI" id="CHEBI:15377"/>
        <dbReference type="ChEBI" id="CHEBI:43474"/>
        <dbReference type="ChEBI" id="CHEBI:60110"/>
        <dbReference type="ChEBI" id="CHEBI:64716"/>
        <dbReference type="EC" id="3.1.3.27"/>
    </reaction>
</comment>
<protein>
    <recommendedName>
        <fullName evidence="1">Phosphatidylglycerophosphatase A</fullName>
        <ecNumber evidence="1">3.1.3.27</ecNumber>
    </recommendedName>
    <alternativeName>
        <fullName evidence="1">Phosphatidylglycerolphosphate phosphatase A</fullName>
    </alternativeName>
</protein>
<dbReference type="InterPro" id="IPR026037">
    <property type="entry name" value="PgpA"/>
</dbReference>
<comment type="pathway">
    <text evidence="1">Phospholipid metabolism; phosphatidylglycerol biosynthesis; phosphatidylglycerol from CDP-diacylglycerol: step 2/2.</text>
</comment>
<feature type="transmembrane region" description="Helical" evidence="2">
    <location>
        <begin position="20"/>
        <end position="40"/>
    </location>
</feature>
<keyword evidence="1 2" id="KW-0812">Transmembrane</keyword>
<comment type="subcellular location">
    <subcellularLocation>
        <location evidence="1">Cell inner membrane</location>
        <topology evidence="1">Multi-pass membrane protein</topology>
    </subcellularLocation>
</comment>
<keyword evidence="1" id="KW-0378">Hydrolase</keyword>
<evidence type="ECO:0000313" key="4">
    <source>
        <dbReference type="EMBL" id="VFJ46750.1"/>
    </source>
</evidence>
<dbReference type="GO" id="GO:0009395">
    <property type="term" value="P:phospholipid catabolic process"/>
    <property type="evidence" value="ECO:0007669"/>
    <property type="project" value="UniProtKB-KW"/>
</dbReference>
<comment type="cofactor">
    <cofactor evidence="1">
        <name>Mg(2+)</name>
        <dbReference type="ChEBI" id="CHEBI:18420"/>
    </cofactor>
</comment>
<feature type="domain" description="YutG/PgpA" evidence="3">
    <location>
        <begin position="12"/>
        <end position="148"/>
    </location>
</feature>
<gene>
    <name evidence="4" type="ORF">BECKFW1821B_GA0114236_100162</name>
</gene>
<proteinExistence type="predicted"/>
<dbReference type="PIRSF" id="PIRSF006162">
    <property type="entry name" value="PgpA"/>
    <property type="match status" value="1"/>
</dbReference>
<evidence type="ECO:0000256" key="2">
    <source>
        <dbReference type="SAM" id="Phobius"/>
    </source>
</evidence>
<accession>A0A450S4J4</accession>
<dbReference type="PANTHER" id="PTHR36305">
    <property type="entry name" value="PHOSPHATIDYLGLYCEROPHOSPHATASE A"/>
    <property type="match status" value="1"/>
</dbReference>
<feature type="transmembrane region" description="Helical" evidence="2">
    <location>
        <begin position="47"/>
        <end position="71"/>
    </location>
</feature>
<dbReference type="InterPro" id="IPR036681">
    <property type="entry name" value="PgpA-like_sf"/>
</dbReference>
<organism evidence="4">
    <name type="scientific">Candidatus Kentrum sp. FW</name>
    <dbReference type="NCBI Taxonomy" id="2126338"/>
    <lineage>
        <taxon>Bacteria</taxon>
        <taxon>Pseudomonadati</taxon>
        <taxon>Pseudomonadota</taxon>
        <taxon>Gammaproteobacteria</taxon>
        <taxon>Candidatus Kentrum</taxon>
    </lineage>
</organism>
<evidence type="ECO:0000256" key="1">
    <source>
        <dbReference type="PIRNR" id="PIRNR006162"/>
    </source>
</evidence>
<keyword evidence="1" id="KW-1208">Phospholipid metabolism</keyword>
<dbReference type="GO" id="GO:0006655">
    <property type="term" value="P:phosphatidylglycerol biosynthetic process"/>
    <property type="evidence" value="ECO:0007669"/>
    <property type="project" value="UniProtKB-UniPathway"/>
</dbReference>
<keyword evidence="1" id="KW-0595">Phospholipid degradation</keyword>
<dbReference type="PANTHER" id="PTHR36305:SF1">
    <property type="entry name" value="PHOSPHATIDYLGLYCEROPHOSPHATASE A"/>
    <property type="match status" value="1"/>
</dbReference>
<keyword evidence="1" id="KW-1003">Cell membrane</keyword>
<comment type="function">
    <text evidence="1">Lipid phosphatase which dephosphorylates phosphatidylglycerophosphate (PGP) to phosphatidylglycerol (PG).</text>
</comment>
<dbReference type="EC" id="3.1.3.27" evidence="1"/>